<feature type="compositionally biased region" description="Basic and acidic residues" evidence="2">
    <location>
        <begin position="267"/>
        <end position="283"/>
    </location>
</feature>
<evidence type="ECO:0000313" key="6">
    <source>
        <dbReference type="Proteomes" id="UP000677054"/>
    </source>
</evidence>
<feature type="compositionally biased region" description="Low complexity" evidence="2">
    <location>
        <begin position="309"/>
        <end position="376"/>
    </location>
</feature>
<evidence type="ECO:0000256" key="1">
    <source>
        <dbReference type="ARBA" id="ARBA00022729"/>
    </source>
</evidence>
<feature type="region of interest" description="Disordered" evidence="2">
    <location>
        <begin position="1712"/>
        <end position="1731"/>
    </location>
</feature>
<dbReference type="InterPro" id="IPR003961">
    <property type="entry name" value="FN3_dom"/>
</dbReference>
<feature type="compositionally biased region" description="Pro residues" evidence="2">
    <location>
        <begin position="1093"/>
        <end position="1106"/>
    </location>
</feature>
<keyword evidence="1" id="KW-0732">Signal</keyword>
<protein>
    <recommendedName>
        <fullName evidence="4">Fibronectin type-III domain-containing protein</fullName>
    </recommendedName>
</protein>
<feature type="domain" description="Fibronectin type-III" evidence="4">
    <location>
        <begin position="669"/>
        <end position="768"/>
    </location>
</feature>
<name>A0A7R8XA82_9CRUS</name>
<dbReference type="OrthoDB" id="6022609at2759"/>
<accession>A0A7R8XA82</accession>
<feature type="compositionally biased region" description="Polar residues" evidence="2">
    <location>
        <begin position="1717"/>
        <end position="1731"/>
    </location>
</feature>
<feature type="transmembrane region" description="Helical" evidence="3">
    <location>
        <begin position="1966"/>
        <end position="1991"/>
    </location>
</feature>
<dbReference type="SMART" id="SM00214">
    <property type="entry name" value="VWC"/>
    <property type="match status" value="9"/>
</dbReference>
<dbReference type="Pfam" id="PF00041">
    <property type="entry name" value="fn3"/>
    <property type="match status" value="2"/>
</dbReference>
<dbReference type="InterPro" id="IPR001007">
    <property type="entry name" value="VWF_dom"/>
</dbReference>
<dbReference type="EMBL" id="CAJPEV010000429">
    <property type="protein sequence ID" value="CAG0885187.1"/>
    <property type="molecule type" value="Genomic_DNA"/>
</dbReference>
<dbReference type="SUPFAM" id="SSF49265">
    <property type="entry name" value="Fibronectin type III"/>
    <property type="match status" value="4"/>
</dbReference>
<feature type="region of interest" description="Disordered" evidence="2">
    <location>
        <begin position="2000"/>
        <end position="2043"/>
    </location>
</feature>
<evidence type="ECO:0000256" key="2">
    <source>
        <dbReference type="SAM" id="MobiDB-lite"/>
    </source>
</evidence>
<keyword evidence="3" id="KW-1133">Transmembrane helix</keyword>
<keyword evidence="6" id="KW-1185">Reference proteome</keyword>
<dbReference type="SMART" id="SM00060">
    <property type="entry name" value="FN3"/>
    <property type="match status" value="3"/>
</dbReference>
<dbReference type="PANTHER" id="PTHR11348">
    <property type="entry name" value="CONNECTIVE TISSUE GROWTH FACTOR-RELATED"/>
    <property type="match status" value="1"/>
</dbReference>
<feature type="compositionally biased region" description="Low complexity" evidence="2">
    <location>
        <begin position="1081"/>
        <end position="1092"/>
    </location>
</feature>
<organism evidence="5">
    <name type="scientific">Darwinula stevensoni</name>
    <dbReference type="NCBI Taxonomy" id="69355"/>
    <lineage>
        <taxon>Eukaryota</taxon>
        <taxon>Metazoa</taxon>
        <taxon>Ecdysozoa</taxon>
        <taxon>Arthropoda</taxon>
        <taxon>Crustacea</taxon>
        <taxon>Oligostraca</taxon>
        <taxon>Ostracoda</taxon>
        <taxon>Podocopa</taxon>
        <taxon>Podocopida</taxon>
        <taxon>Darwinulocopina</taxon>
        <taxon>Darwinuloidea</taxon>
        <taxon>Darwinulidae</taxon>
        <taxon>Darwinula</taxon>
    </lineage>
</organism>
<feature type="region of interest" description="Disordered" evidence="2">
    <location>
        <begin position="264"/>
        <end position="378"/>
    </location>
</feature>
<dbReference type="GO" id="GO:0007155">
    <property type="term" value="P:cell adhesion"/>
    <property type="evidence" value="ECO:0007669"/>
    <property type="project" value="TreeGrafter"/>
</dbReference>
<dbReference type="InterPro" id="IPR013783">
    <property type="entry name" value="Ig-like_fold"/>
</dbReference>
<dbReference type="GO" id="GO:0045597">
    <property type="term" value="P:positive regulation of cell differentiation"/>
    <property type="evidence" value="ECO:0007669"/>
    <property type="project" value="TreeGrafter"/>
</dbReference>
<evidence type="ECO:0000313" key="5">
    <source>
        <dbReference type="EMBL" id="CAD7243422.1"/>
    </source>
</evidence>
<feature type="domain" description="Fibronectin type-III" evidence="4">
    <location>
        <begin position="1842"/>
        <end position="1937"/>
    </location>
</feature>
<keyword evidence="3" id="KW-0812">Transmembrane</keyword>
<dbReference type="EMBL" id="LR899946">
    <property type="protein sequence ID" value="CAD7243422.1"/>
    <property type="molecule type" value="Genomic_DNA"/>
</dbReference>
<dbReference type="PROSITE" id="PS01186">
    <property type="entry name" value="EGF_2"/>
    <property type="match status" value="1"/>
</dbReference>
<dbReference type="GO" id="GO:0005178">
    <property type="term" value="F:integrin binding"/>
    <property type="evidence" value="ECO:0007669"/>
    <property type="project" value="TreeGrafter"/>
</dbReference>
<feature type="domain" description="Fibronectin type-III" evidence="4">
    <location>
        <begin position="1737"/>
        <end position="1836"/>
    </location>
</feature>
<gene>
    <name evidence="5" type="ORF">DSTB1V02_LOCUS3346</name>
</gene>
<feature type="region of interest" description="Disordered" evidence="2">
    <location>
        <begin position="1081"/>
        <end position="1107"/>
    </location>
</feature>
<dbReference type="PROSITE" id="PS50853">
    <property type="entry name" value="FN3"/>
    <property type="match status" value="3"/>
</dbReference>
<dbReference type="GO" id="GO:0005615">
    <property type="term" value="C:extracellular space"/>
    <property type="evidence" value="ECO:0007669"/>
    <property type="project" value="TreeGrafter"/>
</dbReference>
<evidence type="ECO:0000256" key="3">
    <source>
        <dbReference type="SAM" id="Phobius"/>
    </source>
</evidence>
<feature type="region of interest" description="Disordered" evidence="2">
    <location>
        <begin position="628"/>
        <end position="671"/>
    </location>
</feature>
<feature type="compositionally biased region" description="Low complexity" evidence="2">
    <location>
        <begin position="640"/>
        <end position="665"/>
    </location>
</feature>
<dbReference type="InterPro" id="IPR000742">
    <property type="entry name" value="EGF"/>
</dbReference>
<dbReference type="Gene3D" id="2.60.40.10">
    <property type="entry name" value="Immunoglobulins"/>
    <property type="match status" value="3"/>
</dbReference>
<reference evidence="5" key="1">
    <citation type="submission" date="2020-11" db="EMBL/GenBank/DDBJ databases">
        <authorList>
            <person name="Tran Van P."/>
        </authorList>
    </citation>
    <scope>NUCLEOTIDE SEQUENCE</scope>
</reference>
<dbReference type="CDD" id="cd00063">
    <property type="entry name" value="FN3"/>
    <property type="match status" value="3"/>
</dbReference>
<feature type="region of interest" description="Disordered" evidence="2">
    <location>
        <begin position="1"/>
        <end position="34"/>
    </location>
</feature>
<sequence>MGGGTPVLEAFPDDWRNSGSGGIPDGARKREEHVNGPLCPRPIVLVLTAAGETYFQRWGDESTFWFSGSDNYRTMLSLREAFDPGESVKDPSRALYGHDTPSCDTDGTCGSRCRLAATARHNCSTDGDCSKTEFCLGGVCVNPCNVLNPCERSLRNGICAVEEHRPVCRCPDGFVNMGVECKPVRCMHKGKQHSYADSVYEENCEQRCTCSSSGEMVCNSDYTCLPGFFRVGSYSRDPLCFENKNEPFADECCVTVVCAGPKGQSGAEDKDKDKGQTKAEDSKGSSGGDEGEAVAAGGEGEEPAKNPMEPSDSSSTSPTTPTPTASISPEASSPLEASTSPTAPSASTDGASTPASSTPPTSTTATTPKTTTASPTLDIVSITHNSTTLRLPGTQGGTLYMVVRGDFDGENTQWNKLLVPSGAHSYTVMHLRPSTEYLFRWNSVESTAPMATLRTQDGCVAGDLSYGLGHSYPAGGCASICRCLAPGGRVECTQRCRHVRGQITLQPGCVEAPDPADPECCVVQQCHPPKEYLMLIHPREKVPLRLGLCKAADVAQPGVTKHPWHCRDAVVTSTAVVTMAINSLHDEGRDPPCEPHMRLVGPIEGLLHSRESYARYRSISRYHLGAEEARSISTPPETPPSDASSTSTPTAATSKPTATASTPSPDGNSELRPKLIVTERTQDSVSLAWDDFSPPSYSHGYVVQYRQANATQGRTWQPLPVTGQLPHATIRSLVPSTTYQVRVSIYDDFDSNTLGLSTATINITTRAGCVFNGTTHEVGAELVQGCEAQCMCHQNGSVTCSERCQYPYFQRGTSHPDPYCSEQAVDECCALMACEGAADEDRIVTEVPDPSMHHVTELKACKYNNETFAVGEDFHDGCEYKCTCTASLEIQCEPRCSLRADATAPPSCMLEPDPNDECCSLLFCPSGVNGTGAMVPREGGVDGFVASVGCGCGASGASEVVERRWRLQMPSLESTQAVTLPFAGCKYENQTLKANETFNKGCEETCRCMGFGDISCFPRCPPPSHGGNRGISCVTLPDPTDPCCTITVCGETQSDVMKANTSEAQATSTSTLSSTTVILTSSSSVATSTPTPSTSPPPPPTTPPTPGCKYESKQFNVGSEFFMGCSARCLCVGTNVYQCVPRCLEHRIPAGFNCTYQPDPSDSCCTIPLCTPFREVPEEPTGCTYDGEVIPVGTEFNKGCEERCFCVGSGIEHCAPRCPRIDPLFMETCTQVPDPGDPCCNALLCPEPIPLPTLPDESQDGETSTVSNTLGGQEGCLYEGTLYPLGTNYTKGCEERCVCLGPGIEHCFPRCEDITPKLKDGCTVIPDPADKCCQNLKCPEKNPRLEDSGNSLADSQQIHCSYEGKLLSVYERVYNECVSFCMCMPSGEMECAAVECPDAYSLEYLHPECYEWGPNPATPVEPPNCCPHYVCLNDGTCEYKGETFDNFEEIPESLTGCQKRCMCEFGNISCHDVCPPVAEKPPLSLPCPPQIAFLEEEGCCQVWKCPSSPFTPTRPPPPIPGLLDADRFPMFPPQNTRPTKPNFPLPPTLQIDTSCAYNGKLYGIGQSWEVGASCQRKTCTCTLHPNGTAGVECQGGCADVASRALEPSPECPSPYLFTPTDPCICPFVMCNASHSSGQRISDLRVHPINATAVQITFSLPPIYVGLSGDVEVLYDYKSQEKSDPTQWDSTFWMPEGEVFASKRQVFTLNRFKPATKGPSTTKPPHVPTTSLPSKLNVDANLEFRNLQPTSVFILWRKFRPFERQFIDAIQLRYRNRDENSQVPKMTPLLHPENTEYELRGLTPDTEYEVDIAFSPFPNQTTDLVSDTPLYLHTPPLSDIYNFSMMLEIPKMSSRVIELRLNGIPQPPSKYVNVYRVLHKAMNRLTPEEQFVLPKVDPPAFTIEGLKPSTEYQIWVEAFLRNGKILPSNVIDRKTPSDPYGAPDNPKETQFAEKSHATVGGDEGGSYYVPMIILAIVVVVLIVLSIAIAILCRRQSRAKAPISSPRHVNDHELTTQSYNNPSFKHADAEGNYINGKDSTKSLDP</sequence>
<feature type="compositionally biased region" description="Basic and acidic residues" evidence="2">
    <location>
        <begin position="1944"/>
        <end position="1955"/>
    </location>
</feature>
<dbReference type="PANTHER" id="PTHR11348:SF34">
    <property type="entry name" value="EPIDERMAL CELL SURFACE RECEPTOR-RELATED"/>
    <property type="match status" value="1"/>
</dbReference>
<proteinExistence type="predicted"/>
<dbReference type="Proteomes" id="UP000677054">
    <property type="component" value="Unassembled WGS sequence"/>
</dbReference>
<dbReference type="InterPro" id="IPR050941">
    <property type="entry name" value="CCN"/>
</dbReference>
<keyword evidence="3" id="KW-0472">Membrane</keyword>
<dbReference type="InterPro" id="IPR036116">
    <property type="entry name" value="FN3_sf"/>
</dbReference>
<feature type="region of interest" description="Disordered" evidence="2">
    <location>
        <begin position="1929"/>
        <end position="1956"/>
    </location>
</feature>
<evidence type="ECO:0000259" key="4">
    <source>
        <dbReference type="PROSITE" id="PS50853"/>
    </source>
</evidence>